<evidence type="ECO:0000313" key="1">
    <source>
        <dbReference type="EMBL" id="XBH19294.1"/>
    </source>
</evidence>
<proteinExistence type="predicted"/>
<reference evidence="1" key="1">
    <citation type="submission" date="2023-03" db="EMBL/GenBank/DDBJ databases">
        <title>Edaphobacter sp.</title>
        <authorList>
            <person name="Huber K.J."/>
            <person name="Papendorf J."/>
            <person name="Pilke C."/>
            <person name="Bunk B."/>
            <person name="Sproeer C."/>
            <person name="Pester M."/>
        </authorList>
    </citation>
    <scope>NUCLEOTIDE SEQUENCE</scope>
    <source>
        <strain evidence="1">DSM 110680</strain>
    </source>
</reference>
<gene>
    <name evidence="1" type="ORF">P8935_08245</name>
</gene>
<sequence>MGRSVYRPPRDRIRCLCVFDQHEFVDQAATGGGHEAEFSAVVRKGRAQNARRLQQVTIQIKRGDHVACIVCDLRDIFASSGHGGQNVDDLVHALLFYFT</sequence>
<dbReference type="AlphaFoldDB" id="A0AAU7DN22"/>
<dbReference type="RefSeq" id="WP_348264510.1">
    <property type="nucleotide sequence ID" value="NZ_CP121196.1"/>
</dbReference>
<protein>
    <recommendedName>
        <fullName evidence="2">GGDEF domain-containing protein</fullName>
    </recommendedName>
</protein>
<name>A0AAU7DN22_9BACT</name>
<organism evidence="1">
    <name type="scientific">Telmatobacter sp. DSM 110680</name>
    <dbReference type="NCBI Taxonomy" id="3036704"/>
    <lineage>
        <taxon>Bacteria</taxon>
        <taxon>Pseudomonadati</taxon>
        <taxon>Acidobacteriota</taxon>
        <taxon>Terriglobia</taxon>
        <taxon>Terriglobales</taxon>
        <taxon>Acidobacteriaceae</taxon>
        <taxon>Telmatobacter</taxon>
    </lineage>
</organism>
<dbReference type="EMBL" id="CP121196">
    <property type="protein sequence ID" value="XBH19294.1"/>
    <property type="molecule type" value="Genomic_DNA"/>
</dbReference>
<evidence type="ECO:0008006" key="2">
    <source>
        <dbReference type="Google" id="ProtNLM"/>
    </source>
</evidence>
<accession>A0AAU7DN22</accession>